<dbReference type="SMART" id="SM00448">
    <property type="entry name" value="REC"/>
    <property type="match status" value="1"/>
</dbReference>
<feature type="domain" description="OmpR/PhoB-type" evidence="10">
    <location>
        <begin position="150"/>
        <end position="249"/>
    </location>
</feature>
<evidence type="ECO:0000256" key="7">
    <source>
        <dbReference type="PROSITE-ProRule" id="PRU01091"/>
    </source>
</evidence>
<dbReference type="InterPro" id="IPR001789">
    <property type="entry name" value="Sig_transdc_resp-reg_receiver"/>
</dbReference>
<dbReference type="CDD" id="cd00383">
    <property type="entry name" value="trans_reg_C"/>
    <property type="match status" value="1"/>
</dbReference>
<dbReference type="Gene3D" id="3.40.50.2300">
    <property type="match status" value="1"/>
</dbReference>
<evidence type="ECO:0000256" key="4">
    <source>
        <dbReference type="ARBA" id="ARBA00023125"/>
    </source>
</evidence>
<dbReference type="RefSeq" id="WP_169395528.1">
    <property type="nucleotide sequence ID" value="NZ_JAAXKY010000024.1"/>
</dbReference>
<name>A0ABX1RDE9_9PSEU</name>
<dbReference type="PANTHER" id="PTHR48111">
    <property type="entry name" value="REGULATOR OF RPOS"/>
    <property type="match status" value="1"/>
</dbReference>
<dbReference type="InterPro" id="IPR016032">
    <property type="entry name" value="Sig_transdc_resp-reg_C-effctor"/>
</dbReference>
<evidence type="ECO:0000256" key="2">
    <source>
        <dbReference type="ARBA" id="ARBA00023012"/>
    </source>
</evidence>
<keyword evidence="1 6" id="KW-0597">Phosphoprotein</keyword>
<evidence type="ECO:0000256" key="8">
    <source>
        <dbReference type="SAM" id="MobiDB-lite"/>
    </source>
</evidence>
<evidence type="ECO:0000259" key="9">
    <source>
        <dbReference type="PROSITE" id="PS50110"/>
    </source>
</evidence>
<dbReference type="InterPro" id="IPR036388">
    <property type="entry name" value="WH-like_DNA-bd_sf"/>
</dbReference>
<evidence type="ECO:0000313" key="11">
    <source>
        <dbReference type="EMBL" id="NMH77455.1"/>
    </source>
</evidence>
<feature type="domain" description="Response regulatory" evidence="9">
    <location>
        <begin position="26"/>
        <end position="140"/>
    </location>
</feature>
<dbReference type="Proteomes" id="UP001296706">
    <property type="component" value="Unassembled WGS sequence"/>
</dbReference>
<dbReference type="Pfam" id="PF00072">
    <property type="entry name" value="Response_reg"/>
    <property type="match status" value="1"/>
</dbReference>
<dbReference type="SMART" id="SM00862">
    <property type="entry name" value="Trans_reg_C"/>
    <property type="match status" value="1"/>
</dbReference>
<evidence type="ECO:0000259" key="10">
    <source>
        <dbReference type="PROSITE" id="PS51755"/>
    </source>
</evidence>
<evidence type="ECO:0000256" key="6">
    <source>
        <dbReference type="PROSITE-ProRule" id="PRU00169"/>
    </source>
</evidence>
<dbReference type="InterPro" id="IPR011006">
    <property type="entry name" value="CheY-like_superfamily"/>
</dbReference>
<keyword evidence="4 7" id="KW-0238">DNA-binding</keyword>
<evidence type="ECO:0000313" key="12">
    <source>
        <dbReference type="Proteomes" id="UP001296706"/>
    </source>
</evidence>
<feature type="modified residue" description="4-aspartylphosphate" evidence="6">
    <location>
        <position position="76"/>
    </location>
</feature>
<keyword evidence="3" id="KW-0805">Transcription regulation</keyword>
<dbReference type="SUPFAM" id="SSF46894">
    <property type="entry name" value="C-terminal effector domain of the bipartite response regulators"/>
    <property type="match status" value="1"/>
</dbReference>
<evidence type="ECO:0000256" key="3">
    <source>
        <dbReference type="ARBA" id="ARBA00023015"/>
    </source>
</evidence>
<gene>
    <name evidence="11" type="ORF">HF577_10195</name>
</gene>
<comment type="caution">
    <text evidence="11">The sequence shown here is derived from an EMBL/GenBank/DDBJ whole genome shotgun (WGS) entry which is preliminary data.</text>
</comment>
<proteinExistence type="predicted"/>
<dbReference type="InterPro" id="IPR001867">
    <property type="entry name" value="OmpR/PhoB-type_DNA-bd"/>
</dbReference>
<feature type="region of interest" description="Disordered" evidence="8">
    <location>
        <begin position="1"/>
        <end position="24"/>
    </location>
</feature>
<dbReference type="SUPFAM" id="SSF52172">
    <property type="entry name" value="CheY-like"/>
    <property type="match status" value="1"/>
</dbReference>
<keyword evidence="2" id="KW-0902">Two-component regulatory system</keyword>
<sequence length="259" mass="28429">MRARSCALRVDQHRRTDREDEDPPPRILVIEDRTARSNTVVSAALELRDHLVSTVPTAMAGLRSAVTARPHLVLLDLELPDQCAIDLLPALRAAARAPVIAITSRADECHIVTALNAGADSCLIRPFSADLLLAKVGAALRADAGQLPDPPILVFGGLAIDIENRVVELDGGTLCLSPKEYDLLVYMALRAGEVVPLRDLLTEVWRLPDTYRCTTVQVHISWLRSKLRETARKPRYLHTVPGAGLRFEVPQDPPDTAHM</sequence>
<dbReference type="PROSITE" id="PS51755">
    <property type="entry name" value="OMPR_PHOB"/>
    <property type="match status" value="1"/>
</dbReference>
<dbReference type="EMBL" id="JAAXKY010000024">
    <property type="protein sequence ID" value="NMH77455.1"/>
    <property type="molecule type" value="Genomic_DNA"/>
</dbReference>
<keyword evidence="5" id="KW-0804">Transcription</keyword>
<protein>
    <submittedName>
        <fullName evidence="11">Response regulator transcription factor</fullName>
    </submittedName>
</protein>
<organism evidence="11 12">
    <name type="scientific">Pseudonocardia xinjiangensis</name>
    <dbReference type="NCBI Taxonomy" id="75289"/>
    <lineage>
        <taxon>Bacteria</taxon>
        <taxon>Bacillati</taxon>
        <taxon>Actinomycetota</taxon>
        <taxon>Actinomycetes</taxon>
        <taxon>Pseudonocardiales</taxon>
        <taxon>Pseudonocardiaceae</taxon>
        <taxon>Pseudonocardia</taxon>
    </lineage>
</organism>
<keyword evidence="12" id="KW-1185">Reference proteome</keyword>
<dbReference type="PANTHER" id="PTHR48111:SF1">
    <property type="entry name" value="TWO-COMPONENT RESPONSE REGULATOR ORR33"/>
    <property type="match status" value="1"/>
</dbReference>
<reference evidence="11 12" key="1">
    <citation type="submission" date="2020-04" db="EMBL/GenBank/DDBJ databases">
        <authorList>
            <person name="Klaysubun C."/>
            <person name="Duangmal K."/>
            <person name="Lipun K."/>
        </authorList>
    </citation>
    <scope>NUCLEOTIDE SEQUENCE [LARGE SCALE GENOMIC DNA]</scope>
    <source>
        <strain evidence="11 12">JCM 11839</strain>
    </source>
</reference>
<dbReference type="Gene3D" id="1.10.10.10">
    <property type="entry name" value="Winged helix-like DNA-binding domain superfamily/Winged helix DNA-binding domain"/>
    <property type="match status" value="1"/>
</dbReference>
<evidence type="ECO:0000256" key="5">
    <source>
        <dbReference type="ARBA" id="ARBA00023163"/>
    </source>
</evidence>
<feature type="DNA-binding region" description="OmpR/PhoB-type" evidence="7">
    <location>
        <begin position="150"/>
        <end position="249"/>
    </location>
</feature>
<dbReference type="PROSITE" id="PS50110">
    <property type="entry name" value="RESPONSE_REGULATORY"/>
    <property type="match status" value="1"/>
</dbReference>
<accession>A0ABX1RDE9</accession>
<evidence type="ECO:0000256" key="1">
    <source>
        <dbReference type="ARBA" id="ARBA00022553"/>
    </source>
</evidence>
<dbReference type="Pfam" id="PF00486">
    <property type="entry name" value="Trans_reg_C"/>
    <property type="match status" value="1"/>
</dbReference>
<dbReference type="InterPro" id="IPR039420">
    <property type="entry name" value="WalR-like"/>
</dbReference>